<accession>A0A3B1DJ90</accession>
<dbReference type="Gene3D" id="2.60.40.10">
    <property type="entry name" value="Immunoglobulins"/>
    <property type="match status" value="1"/>
</dbReference>
<dbReference type="InterPro" id="IPR013783">
    <property type="entry name" value="Ig-like_fold"/>
</dbReference>
<gene>
    <name evidence="1" type="ORF">MNBD_PLANCTO03-401</name>
</gene>
<evidence type="ECO:0008006" key="2">
    <source>
        <dbReference type="Google" id="ProtNLM"/>
    </source>
</evidence>
<dbReference type="InterPro" id="IPR036116">
    <property type="entry name" value="FN3_sf"/>
</dbReference>
<dbReference type="SUPFAM" id="SSF49265">
    <property type="entry name" value="Fibronectin type III"/>
    <property type="match status" value="1"/>
</dbReference>
<dbReference type="EMBL" id="UOGK01000077">
    <property type="protein sequence ID" value="VAX36833.1"/>
    <property type="molecule type" value="Genomic_DNA"/>
</dbReference>
<name>A0A3B1DJ90_9ZZZZ</name>
<reference evidence="1" key="1">
    <citation type="submission" date="2018-06" db="EMBL/GenBank/DDBJ databases">
        <authorList>
            <person name="Zhirakovskaya E."/>
        </authorList>
    </citation>
    <scope>NUCLEOTIDE SEQUENCE</scope>
</reference>
<evidence type="ECO:0000313" key="1">
    <source>
        <dbReference type="EMBL" id="VAX36833.1"/>
    </source>
</evidence>
<protein>
    <recommendedName>
        <fullName evidence="2">Fibronectin type-III domain-containing protein</fullName>
    </recommendedName>
</protein>
<sequence length="218" mass="23160">MGVLPNSKIEQIEWFEQRLAAWLANTAAIGLTPDQVSQLQGEIATARGAYMASQQARNDSKSATVTFYDAAVTLVDDGRDLITTIKAFAEATGDANVYALADVPPPADPVPAGPPVTPEGVEGNINSDGAVELKWKGTLAFSTFFEVLRKIEGETTWTVINSVGTKEYLDETVPVGTTSVQYRVRAKRGSQTSAANDPITIRIGVEEQTGSTGLNIAA</sequence>
<dbReference type="AlphaFoldDB" id="A0A3B1DJ90"/>
<proteinExistence type="predicted"/>
<organism evidence="1">
    <name type="scientific">hydrothermal vent metagenome</name>
    <dbReference type="NCBI Taxonomy" id="652676"/>
    <lineage>
        <taxon>unclassified sequences</taxon>
        <taxon>metagenomes</taxon>
        <taxon>ecological metagenomes</taxon>
    </lineage>
</organism>